<evidence type="ECO:0000313" key="3">
    <source>
        <dbReference type="Proteomes" id="UP000710385"/>
    </source>
</evidence>
<dbReference type="AlphaFoldDB" id="A0A928TT14"/>
<name>A0A928TT14_UNCKA</name>
<gene>
    <name evidence="2" type="primary">yidD</name>
    <name evidence="2" type="ORF">HS096_02530</name>
</gene>
<dbReference type="PANTHER" id="PTHR33383:SF1">
    <property type="entry name" value="MEMBRANE PROTEIN INSERTION EFFICIENCY FACTOR-RELATED"/>
    <property type="match status" value="1"/>
</dbReference>
<dbReference type="HAMAP" id="MF_00386">
    <property type="entry name" value="UPF0161_YidD"/>
    <property type="match status" value="1"/>
</dbReference>
<dbReference type="PANTHER" id="PTHR33383">
    <property type="entry name" value="MEMBRANE PROTEIN INSERTION EFFICIENCY FACTOR-RELATED"/>
    <property type="match status" value="1"/>
</dbReference>
<comment type="function">
    <text evidence="1">Could be involved in insertion of integral membrane proteins into the membrane.</text>
</comment>
<organism evidence="2 3">
    <name type="scientific">candidate division WWE3 bacterium</name>
    <dbReference type="NCBI Taxonomy" id="2053526"/>
    <lineage>
        <taxon>Bacteria</taxon>
        <taxon>Katanobacteria</taxon>
    </lineage>
</organism>
<comment type="similarity">
    <text evidence="1">Belongs to the UPF0161 family.</text>
</comment>
<dbReference type="Pfam" id="PF01809">
    <property type="entry name" value="YidD"/>
    <property type="match status" value="1"/>
</dbReference>
<comment type="caution">
    <text evidence="2">The sequence shown here is derived from an EMBL/GenBank/DDBJ whole genome shotgun (WGS) entry which is preliminary data.</text>
</comment>
<reference evidence="2" key="1">
    <citation type="submission" date="2020-05" db="EMBL/GenBank/DDBJ databases">
        <title>High-Quality Genomes of Partial-Nitritation/Anammox System by Hierarchical Clustering Based Hybrid Assembly.</title>
        <authorList>
            <person name="Liu L."/>
            <person name="Wang Y."/>
            <person name="Che Y."/>
            <person name="Chen Y."/>
            <person name="Xia Y."/>
            <person name="Luo R."/>
            <person name="Cheng S.H."/>
            <person name="Zheng C."/>
            <person name="Zhang T."/>
        </authorList>
    </citation>
    <scope>NUCLEOTIDE SEQUENCE</scope>
    <source>
        <strain evidence="2">H1_PAT1</strain>
    </source>
</reference>
<evidence type="ECO:0000313" key="2">
    <source>
        <dbReference type="EMBL" id="MBE7525243.1"/>
    </source>
</evidence>
<comment type="subcellular location">
    <subcellularLocation>
        <location evidence="1">Cell membrane</location>
        <topology evidence="1">Peripheral membrane protein</topology>
        <orientation evidence="1">Cytoplasmic side</orientation>
    </subcellularLocation>
</comment>
<dbReference type="SMART" id="SM01234">
    <property type="entry name" value="Haemolytic"/>
    <property type="match status" value="1"/>
</dbReference>
<evidence type="ECO:0000256" key="1">
    <source>
        <dbReference type="HAMAP-Rule" id="MF_00386"/>
    </source>
</evidence>
<dbReference type="InterPro" id="IPR002696">
    <property type="entry name" value="Membr_insert_effic_factor_YidD"/>
</dbReference>
<dbReference type="EMBL" id="JABTTY010000001">
    <property type="protein sequence ID" value="MBE7525243.1"/>
    <property type="molecule type" value="Genomic_DNA"/>
</dbReference>
<protein>
    <recommendedName>
        <fullName evidence="1">Putative membrane protein insertion efficiency factor</fullName>
    </recommendedName>
</protein>
<dbReference type="NCBIfam" id="TIGR00278">
    <property type="entry name" value="membrane protein insertion efficiency factor YidD"/>
    <property type="match status" value="1"/>
</dbReference>
<dbReference type="Proteomes" id="UP000710385">
    <property type="component" value="Unassembled WGS sequence"/>
</dbReference>
<accession>A0A928TT14</accession>
<keyword evidence="1" id="KW-0472">Membrane</keyword>
<keyword evidence="1" id="KW-1003">Cell membrane</keyword>
<sequence length="85" mass="10074">MLRFILHFPRRIIQAMIVAYQYTLSPDHGWMSRFFRYRVCRYHPTCSEYGYTAIGKYGVIKGVPMAIWRVLRCNPWSHGGHDPVP</sequence>
<dbReference type="GO" id="GO:0005886">
    <property type="term" value="C:plasma membrane"/>
    <property type="evidence" value="ECO:0007669"/>
    <property type="project" value="UniProtKB-SubCell"/>
</dbReference>
<proteinExistence type="inferred from homology"/>